<sequence>MVWPTLNFNVIFNNCFSGLRNSGGRHPRTDIKKLTTEMEKLRAERNDIRNKIEGAKQEGRLATAEAMQWHRDLDTLESQVAAIFEDFTRIIFRDNIKIGPWGGNGVSSFDTGGSVSRITRIRVQAGSIVDGLQVSYVNVDRNNVETPLVGGNGGTQHVIHLQIGESINSMLGIVCEFFGDTCISQLEFTTNFGMHYGPFGSINEGRRFNVPVINGRIVGFFGSSTRYLNEIGVYLASN</sequence>
<dbReference type="PANTHER" id="PTHR46506">
    <property type="entry name" value="OS05G0143600 PROTEIN"/>
    <property type="match status" value="1"/>
</dbReference>
<dbReference type="GO" id="GO:0030246">
    <property type="term" value="F:carbohydrate binding"/>
    <property type="evidence" value="ECO:0007669"/>
    <property type="project" value="UniProtKB-KW"/>
</dbReference>
<keyword evidence="1" id="KW-0430">Lectin</keyword>
<dbReference type="PROSITE" id="PS51752">
    <property type="entry name" value="JACALIN_LECTIN"/>
    <property type="match status" value="1"/>
</dbReference>
<reference evidence="4 5" key="1">
    <citation type="submission" date="2020-08" db="EMBL/GenBank/DDBJ databases">
        <title>Plant Genome Project.</title>
        <authorList>
            <person name="Zhang R.-G."/>
        </authorList>
    </citation>
    <scope>NUCLEOTIDE SEQUENCE [LARGE SCALE GENOMIC DNA]</scope>
    <source>
        <tissue evidence="4">Rhizome</tissue>
    </source>
</reference>
<evidence type="ECO:0000256" key="1">
    <source>
        <dbReference type="ARBA" id="ARBA00022734"/>
    </source>
</evidence>
<feature type="domain" description="Jacalin-type lectin" evidence="3">
    <location>
        <begin position="95"/>
        <end position="237"/>
    </location>
</feature>
<dbReference type="EMBL" id="JACMSC010000003">
    <property type="protein sequence ID" value="KAG6530542.1"/>
    <property type="molecule type" value="Genomic_DNA"/>
</dbReference>
<dbReference type="AlphaFoldDB" id="A0A8J5I8M9"/>
<accession>A0A8J5I8M9</accession>
<comment type="caution">
    <text evidence="4">The sequence shown here is derived from an EMBL/GenBank/DDBJ whole genome shotgun (WGS) entry which is preliminary data.</text>
</comment>
<dbReference type="InterPro" id="IPR001229">
    <property type="entry name" value="Jacalin-like_lectin_dom"/>
</dbReference>
<proteinExistence type="predicted"/>
<dbReference type="Gene3D" id="1.10.287.40">
    <property type="entry name" value="Serine-tRNA synthetase, tRNA binding domain"/>
    <property type="match status" value="1"/>
</dbReference>
<gene>
    <name evidence="4" type="ORF">ZIOFF_012781</name>
</gene>
<protein>
    <recommendedName>
        <fullName evidence="3">Jacalin-type lectin domain-containing protein</fullName>
    </recommendedName>
</protein>
<dbReference type="SMART" id="SM00915">
    <property type="entry name" value="Jacalin"/>
    <property type="match status" value="1"/>
</dbReference>
<evidence type="ECO:0000313" key="5">
    <source>
        <dbReference type="Proteomes" id="UP000734854"/>
    </source>
</evidence>
<evidence type="ECO:0000313" key="4">
    <source>
        <dbReference type="EMBL" id="KAG6530542.1"/>
    </source>
</evidence>
<dbReference type="InterPro" id="IPR036404">
    <property type="entry name" value="Jacalin-like_lectin_dom_sf"/>
</dbReference>
<evidence type="ECO:0000256" key="2">
    <source>
        <dbReference type="SAM" id="Coils"/>
    </source>
</evidence>
<dbReference type="InterPro" id="IPR042103">
    <property type="entry name" value="SerRS_1_N_sf"/>
</dbReference>
<evidence type="ECO:0000259" key="3">
    <source>
        <dbReference type="PROSITE" id="PS51752"/>
    </source>
</evidence>
<dbReference type="Pfam" id="PF01419">
    <property type="entry name" value="Jacalin"/>
    <property type="match status" value="1"/>
</dbReference>
<dbReference type="SUPFAM" id="SSF51101">
    <property type="entry name" value="Mannose-binding lectins"/>
    <property type="match status" value="1"/>
</dbReference>
<dbReference type="Gene3D" id="2.100.10.30">
    <property type="entry name" value="Jacalin-like lectin domain"/>
    <property type="match status" value="1"/>
</dbReference>
<keyword evidence="2" id="KW-0175">Coiled coil</keyword>
<name>A0A8J5I8M9_ZINOF</name>
<organism evidence="4 5">
    <name type="scientific">Zingiber officinale</name>
    <name type="common">Ginger</name>
    <name type="synonym">Amomum zingiber</name>
    <dbReference type="NCBI Taxonomy" id="94328"/>
    <lineage>
        <taxon>Eukaryota</taxon>
        <taxon>Viridiplantae</taxon>
        <taxon>Streptophyta</taxon>
        <taxon>Embryophyta</taxon>
        <taxon>Tracheophyta</taxon>
        <taxon>Spermatophyta</taxon>
        <taxon>Magnoliopsida</taxon>
        <taxon>Liliopsida</taxon>
        <taxon>Zingiberales</taxon>
        <taxon>Zingiberaceae</taxon>
        <taxon>Zingiber</taxon>
    </lineage>
</organism>
<dbReference type="Proteomes" id="UP000734854">
    <property type="component" value="Unassembled WGS sequence"/>
</dbReference>
<keyword evidence="5" id="KW-1185">Reference proteome</keyword>
<feature type="coiled-coil region" evidence="2">
    <location>
        <begin position="31"/>
        <end position="58"/>
    </location>
</feature>